<dbReference type="InterPro" id="IPR029058">
    <property type="entry name" value="AB_hydrolase_fold"/>
</dbReference>
<reference evidence="5 6" key="1">
    <citation type="submission" date="2020-04" db="EMBL/GenBank/DDBJ databases">
        <title>MicrobeNet Type strains.</title>
        <authorList>
            <person name="Nicholson A.C."/>
        </authorList>
    </citation>
    <scope>NUCLEOTIDE SEQUENCE [LARGE SCALE GENOMIC DNA]</scope>
    <source>
        <strain evidence="5 6">DSM 44445</strain>
    </source>
</reference>
<gene>
    <name evidence="5" type="ORF">HGA07_19005</name>
</gene>
<dbReference type="InterPro" id="IPR019826">
    <property type="entry name" value="Carboxylesterase_B_AS"/>
</dbReference>
<dbReference type="InterPro" id="IPR050309">
    <property type="entry name" value="Type-B_Carboxylest/Lipase"/>
</dbReference>
<dbReference type="EMBL" id="JAAXPE010000020">
    <property type="protein sequence ID" value="NKY87711.1"/>
    <property type="molecule type" value="Genomic_DNA"/>
</dbReference>
<proteinExistence type="inferred from homology"/>
<name>A0A7X6RJ10_9NOCA</name>
<dbReference type="PANTHER" id="PTHR11559">
    <property type="entry name" value="CARBOXYLESTERASE"/>
    <property type="match status" value="1"/>
</dbReference>
<dbReference type="GO" id="GO:0016787">
    <property type="term" value="F:hydrolase activity"/>
    <property type="evidence" value="ECO:0007669"/>
    <property type="project" value="UniProtKB-KW"/>
</dbReference>
<dbReference type="PROSITE" id="PS00122">
    <property type="entry name" value="CARBOXYLESTERASE_B_1"/>
    <property type="match status" value="1"/>
</dbReference>
<keyword evidence="2 3" id="KW-0378">Hydrolase</keyword>
<dbReference type="SUPFAM" id="SSF53474">
    <property type="entry name" value="alpha/beta-Hydrolases"/>
    <property type="match status" value="1"/>
</dbReference>
<feature type="domain" description="Carboxylesterase type B" evidence="4">
    <location>
        <begin position="3"/>
        <end position="458"/>
    </location>
</feature>
<dbReference type="Pfam" id="PF00135">
    <property type="entry name" value="COesterase"/>
    <property type="match status" value="1"/>
</dbReference>
<evidence type="ECO:0000313" key="5">
    <source>
        <dbReference type="EMBL" id="NKY87711.1"/>
    </source>
</evidence>
<sequence length="499" mass="52798">METIVPVSGGKVRGVTDTAISTFLGIPYAAAPVGPARFDLPRPVPEWDGVRDALSYGPTCAQSPYPAPIHALIGSDGLPGDEYLNLNVWTPDVGGSGLPVLVWIHGGAFTRGSNARTMYDGSTFARDGVVVVSINYRLGISGFAAVPGAPLNRGLRDQIFALQWVRDNIAAFGGDPDNVTIFGESAGGMSVVNLIAAPPARGLFRRAIVQSGNGSAVATAEDAAKVAENLAGTLGIEPTVAAFGELGPDRLRTAQDAVALELMTDPDPQRWGPSIISNGMGLLSFFPVIDGELIEDRPVDVLARSAECAVPLLIGWTAEEFRFFTFPTGIAAAVTADTLGPVLARYGVDPAVADVYAAQRPQATPADIFAAVITDVVFRDDSLRIAELNAAAGAPTHVYEFGWRSGVPDLGACHVLEVPFVFDKLAEAEPLTGPNPPQPLADEIHRAWVHFATHGDPGWEPFDEQRRVRIFDHPTSATVADPRAEELRALRASGRRSAT</sequence>
<dbReference type="AlphaFoldDB" id="A0A7X6RJ10"/>
<dbReference type="RefSeq" id="WP_051031853.1">
    <property type="nucleotide sequence ID" value="NZ_CAWPHS010000013.1"/>
</dbReference>
<evidence type="ECO:0000259" key="4">
    <source>
        <dbReference type="Pfam" id="PF00135"/>
    </source>
</evidence>
<evidence type="ECO:0000256" key="2">
    <source>
        <dbReference type="ARBA" id="ARBA00022801"/>
    </source>
</evidence>
<comment type="similarity">
    <text evidence="1 3">Belongs to the type-B carboxylesterase/lipase family.</text>
</comment>
<dbReference type="Proteomes" id="UP000523447">
    <property type="component" value="Unassembled WGS sequence"/>
</dbReference>
<comment type="caution">
    <text evidence="5">The sequence shown here is derived from an EMBL/GenBank/DDBJ whole genome shotgun (WGS) entry which is preliminary data.</text>
</comment>
<evidence type="ECO:0000256" key="3">
    <source>
        <dbReference type="RuleBase" id="RU361235"/>
    </source>
</evidence>
<keyword evidence="6" id="KW-1185">Reference proteome</keyword>
<accession>A0A7X6RJ10</accession>
<organism evidence="5 6">
    <name type="scientific">Nocardia veterana</name>
    <dbReference type="NCBI Taxonomy" id="132249"/>
    <lineage>
        <taxon>Bacteria</taxon>
        <taxon>Bacillati</taxon>
        <taxon>Actinomycetota</taxon>
        <taxon>Actinomycetes</taxon>
        <taxon>Mycobacteriales</taxon>
        <taxon>Nocardiaceae</taxon>
        <taxon>Nocardia</taxon>
    </lineage>
</organism>
<dbReference type="EC" id="3.1.1.-" evidence="3"/>
<evidence type="ECO:0000313" key="6">
    <source>
        <dbReference type="Proteomes" id="UP000523447"/>
    </source>
</evidence>
<dbReference type="Gene3D" id="3.40.50.1820">
    <property type="entry name" value="alpha/beta hydrolase"/>
    <property type="match status" value="1"/>
</dbReference>
<dbReference type="InterPro" id="IPR002018">
    <property type="entry name" value="CarbesteraseB"/>
</dbReference>
<evidence type="ECO:0000256" key="1">
    <source>
        <dbReference type="ARBA" id="ARBA00005964"/>
    </source>
</evidence>
<protein>
    <recommendedName>
        <fullName evidence="3">Carboxylic ester hydrolase</fullName>
        <ecNumber evidence="3">3.1.1.-</ecNumber>
    </recommendedName>
</protein>